<gene>
    <name evidence="5" type="ORF">L9F63_000277</name>
</gene>
<dbReference type="GO" id="GO:0033314">
    <property type="term" value="P:mitotic DNA replication checkpoint signaling"/>
    <property type="evidence" value="ECO:0007669"/>
    <property type="project" value="TreeGrafter"/>
</dbReference>
<evidence type="ECO:0000313" key="5">
    <source>
        <dbReference type="EMBL" id="KAJ9601534.1"/>
    </source>
</evidence>
<feature type="non-terminal residue" evidence="5">
    <location>
        <position position="768"/>
    </location>
</feature>
<evidence type="ECO:0000256" key="3">
    <source>
        <dbReference type="ARBA" id="ARBA00023242"/>
    </source>
</evidence>
<evidence type="ECO:0000256" key="2">
    <source>
        <dbReference type="ARBA" id="ARBA00022553"/>
    </source>
</evidence>
<dbReference type="Proteomes" id="UP001233999">
    <property type="component" value="Unassembled WGS sequence"/>
</dbReference>
<name>A0AAD8ALY3_DIPPU</name>
<comment type="caution">
    <text evidence="5">The sequence shown here is derived from an EMBL/GenBank/DDBJ whole genome shotgun (WGS) entry which is preliminary data.</text>
</comment>
<feature type="region of interest" description="Disordered" evidence="4">
    <location>
        <begin position="216"/>
        <end position="247"/>
    </location>
</feature>
<keyword evidence="2" id="KW-0597">Phosphoprotein</keyword>
<keyword evidence="6" id="KW-1185">Reference proteome</keyword>
<feature type="compositionally biased region" description="Basic and acidic residues" evidence="4">
    <location>
        <begin position="165"/>
        <end position="174"/>
    </location>
</feature>
<feature type="region of interest" description="Disordered" evidence="4">
    <location>
        <begin position="140"/>
        <end position="180"/>
    </location>
</feature>
<protein>
    <submittedName>
        <fullName evidence="5">Uncharacterized protein</fullName>
    </submittedName>
</protein>
<dbReference type="PANTHER" id="PTHR14396">
    <property type="entry name" value="CLASPIN"/>
    <property type="match status" value="1"/>
</dbReference>
<organism evidence="5 6">
    <name type="scientific">Diploptera punctata</name>
    <name type="common">Pacific beetle cockroach</name>
    <dbReference type="NCBI Taxonomy" id="6984"/>
    <lineage>
        <taxon>Eukaryota</taxon>
        <taxon>Metazoa</taxon>
        <taxon>Ecdysozoa</taxon>
        <taxon>Arthropoda</taxon>
        <taxon>Hexapoda</taxon>
        <taxon>Insecta</taxon>
        <taxon>Pterygota</taxon>
        <taxon>Neoptera</taxon>
        <taxon>Polyneoptera</taxon>
        <taxon>Dictyoptera</taxon>
        <taxon>Blattodea</taxon>
        <taxon>Blaberoidea</taxon>
        <taxon>Blaberidae</taxon>
        <taxon>Diplopterinae</taxon>
        <taxon>Diploptera</taxon>
    </lineage>
</organism>
<keyword evidence="3" id="KW-0539">Nucleus</keyword>
<dbReference type="GO" id="GO:0007095">
    <property type="term" value="P:mitotic G2 DNA damage checkpoint signaling"/>
    <property type="evidence" value="ECO:0007669"/>
    <property type="project" value="TreeGrafter"/>
</dbReference>
<comment type="subcellular location">
    <subcellularLocation>
        <location evidence="1">Nucleus</location>
    </subcellularLocation>
</comment>
<evidence type="ECO:0000256" key="4">
    <source>
        <dbReference type="SAM" id="MobiDB-lite"/>
    </source>
</evidence>
<dbReference type="GO" id="GO:0005634">
    <property type="term" value="C:nucleus"/>
    <property type="evidence" value="ECO:0007669"/>
    <property type="project" value="UniProtKB-SubCell"/>
</dbReference>
<evidence type="ECO:0000256" key="1">
    <source>
        <dbReference type="ARBA" id="ARBA00004123"/>
    </source>
</evidence>
<dbReference type="AlphaFoldDB" id="A0AAD8ALY3"/>
<proteinExistence type="predicted"/>
<accession>A0AAD8ALY3</accession>
<dbReference type="InterPro" id="IPR024146">
    <property type="entry name" value="Claspin"/>
</dbReference>
<reference evidence="5" key="2">
    <citation type="submission" date="2023-05" db="EMBL/GenBank/DDBJ databases">
        <authorList>
            <person name="Fouks B."/>
        </authorList>
    </citation>
    <scope>NUCLEOTIDE SEQUENCE</scope>
    <source>
        <strain evidence="5">Stay&amp;Tobe</strain>
        <tissue evidence="5">Testes</tissue>
    </source>
</reference>
<feature type="compositionally biased region" description="Polar residues" evidence="4">
    <location>
        <begin position="30"/>
        <end position="42"/>
    </location>
</feature>
<dbReference type="PANTHER" id="PTHR14396:SF10">
    <property type="entry name" value="CLASPIN"/>
    <property type="match status" value="1"/>
</dbReference>
<evidence type="ECO:0000313" key="6">
    <source>
        <dbReference type="Proteomes" id="UP001233999"/>
    </source>
</evidence>
<reference evidence="5" key="1">
    <citation type="journal article" date="2023" name="IScience">
        <title>Live-bearing cockroach genome reveals convergent evolutionary mechanisms linked to viviparity in insects and beyond.</title>
        <authorList>
            <person name="Fouks B."/>
            <person name="Harrison M.C."/>
            <person name="Mikhailova A.A."/>
            <person name="Marchal E."/>
            <person name="English S."/>
            <person name="Carruthers M."/>
            <person name="Jennings E.C."/>
            <person name="Chiamaka E.L."/>
            <person name="Frigard R.A."/>
            <person name="Pippel M."/>
            <person name="Attardo G.M."/>
            <person name="Benoit J.B."/>
            <person name="Bornberg-Bauer E."/>
            <person name="Tobe S.S."/>
        </authorList>
    </citation>
    <scope>NUCLEOTIDE SEQUENCE</scope>
    <source>
        <strain evidence="5">Stay&amp;Tobe</strain>
    </source>
</reference>
<sequence>MDSSDDEGIIVKKKPLRKKLLDSDDENVDDNAQPNPALTSLKNDLYDTEESDSEKGKCSNSQDVSGTRTLTRIRMLDSDNEESQTGFNFLKIMISMMQKRKSTQFKFIKNSDLYDADESGDEGNDHQYGNLEDISEIRKAYKSSKKRSQSERQSKTKAVQQIHSETQRLVRESRVSLPYHRPRQRTLAEFLQRRQSLPSSVKLSKQLEERVKDAEQFYKSDSEEEGEEEEEKSRDAKTNNTTNNTDLQTVSNDIHEVTDKVNESINNLRELSCNNVNSGAEFVNNNLNNTPEVVNSDLNNLSEVVNSNLNNLAQVVKNFNNLAEFVNNNKTEEENVNSIVDQVENETNTQKATENSWDIAKMKPRLSGGPNEVIELDEDEHRGNKGVVQLMQRFIKHSVIKHPAKEKERVEIGVVHIDSEEIVQKDIVSVTLTGDDPEDDPKLAKPGAKLQKLKEQLQQQISKRRIEECSKRVQEKNEDNEELSDCGLFDNEDEMEEDVSTESETEEEEEEEEELPLVEKKRLKSAFTQEINHKLSDKSQSTTEEDSEHVLVLLGAEKTQRTELERIKTFDIFMTQEDDDIIPPYQRLPTQNQDTFIEHENRHLLELDSSASFIQTQHTQPEDMSGRNSVTKLLDKTDVIGTQENMDELVNLCSGQFSDNIKNLVDSQRQISQNDLESELVGLCSGKFSTQATNLTSGDLPNNVKDLKNFKDDIIHTSSGNEQIQLFSTQTQNISQYTSLDSGDLPKNIKDIMGSESHTASNSELIGL</sequence>
<feature type="compositionally biased region" description="Acidic residues" evidence="4">
    <location>
        <begin position="478"/>
        <end position="516"/>
    </location>
</feature>
<feature type="region of interest" description="Disordered" evidence="4">
    <location>
        <begin position="471"/>
        <end position="518"/>
    </location>
</feature>
<feature type="region of interest" description="Disordered" evidence="4">
    <location>
        <begin position="21"/>
        <end position="65"/>
    </location>
</feature>
<dbReference type="GO" id="GO:0010997">
    <property type="term" value="F:anaphase-promoting complex binding"/>
    <property type="evidence" value="ECO:0007669"/>
    <property type="project" value="TreeGrafter"/>
</dbReference>
<dbReference type="EMBL" id="JASPKZ010000012">
    <property type="protein sequence ID" value="KAJ9601534.1"/>
    <property type="molecule type" value="Genomic_DNA"/>
</dbReference>